<name>A0A1Q9ENM7_SYMMI</name>
<dbReference type="EMBL" id="LSRX01000106">
    <property type="protein sequence ID" value="OLQ08988.1"/>
    <property type="molecule type" value="Genomic_DNA"/>
</dbReference>
<accession>A0A1Q9ENM7</accession>
<dbReference type="PANTHER" id="PTHR44029:SF1">
    <property type="entry name" value="DNAJ HOMOLOG SUBFAMILY C MEMBER 21"/>
    <property type="match status" value="1"/>
</dbReference>
<dbReference type="Gene3D" id="1.10.287.110">
    <property type="entry name" value="DnaJ domain"/>
    <property type="match status" value="1"/>
</dbReference>
<dbReference type="AlphaFoldDB" id="A0A1Q9ENM7"/>
<protein>
    <submittedName>
        <fullName evidence="3">DnaJ-like subfamily C member 21</fullName>
    </submittedName>
</protein>
<dbReference type="InterPro" id="IPR054076">
    <property type="entry name" value="ZUO1-like_ZHD"/>
</dbReference>
<dbReference type="SUPFAM" id="SSF46565">
    <property type="entry name" value="Chaperone J-domain"/>
    <property type="match status" value="1"/>
</dbReference>
<evidence type="ECO:0000313" key="4">
    <source>
        <dbReference type="Proteomes" id="UP000186817"/>
    </source>
</evidence>
<dbReference type="InterPro" id="IPR051964">
    <property type="entry name" value="Chaperone_stress_response"/>
</dbReference>
<feature type="region of interest" description="Disordered" evidence="1">
    <location>
        <begin position="448"/>
        <end position="478"/>
    </location>
</feature>
<proteinExistence type="predicted"/>
<comment type="caution">
    <text evidence="3">The sequence shown here is derived from an EMBL/GenBank/DDBJ whole genome shotgun (WGS) entry which is preliminary data.</text>
</comment>
<feature type="domain" description="J" evidence="2">
    <location>
        <begin position="659"/>
        <end position="734"/>
    </location>
</feature>
<dbReference type="Pfam" id="PF21884">
    <property type="entry name" value="ZUO1-like_ZHD"/>
    <property type="match status" value="1"/>
</dbReference>
<dbReference type="OrthoDB" id="445556at2759"/>
<dbReference type="Proteomes" id="UP000186817">
    <property type="component" value="Unassembled WGS sequence"/>
</dbReference>
<dbReference type="GO" id="GO:0005737">
    <property type="term" value="C:cytoplasm"/>
    <property type="evidence" value="ECO:0007669"/>
    <property type="project" value="TreeGrafter"/>
</dbReference>
<dbReference type="InterPro" id="IPR036869">
    <property type="entry name" value="J_dom_sf"/>
</dbReference>
<gene>
    <name evidence="3" type="primary">dnajc21</name>
    <name evidence="3" type="ORF">AK812_SmicGene7454</name>
</gene>
<feature type="region of interest" description="Disordered" evidence="1">
    <location>
        <begin position="684"/>
        <end position="704"/>
    </location>
</feature>
<organism evidence="3 4">
    <name type="scientific">Symbiodinium microadriaticum</name>
    <name type="common">Dinoflagellate</name>
    <name type="synonym">Zooxanthella microadriatica</name>
    <dbReference type="NCBI Taxonomy" id="2951"/>
    <lineage>
        <taxon>Eukaryota</taxon>
        <taxon>Sar</taxon>
        <taxon>Alveolata</taxon>
        <taxon>Dinophyceae</taxon>
        <taxon>Suessiales</taxon>
        <taxon>Symbiodiniaceae</taxon>
        <taxon>Symbiodinium</taxon>
    </lineage>
</organism>
<dbReference type="PRINTS" id="PR00625">
    <property type="entry name" value="JDOMAIN"/>
</dbReference>
<dbReference type="Pfam" id="PF00226">
    <property type="entry name" value="DnaJ"/>
    <property type="match status" value="1"/>
</dbReference>
<reference evidence="3 4" key="1">
    <citation type="submission" date="2016-02" db="EMBL/GenBank/DDBJ databases">
        <title>Genome analysis of coral dinoflagellate symbionts highlights evolutionary adaptations to a symbiotic lifestyle.</title>
        <authorList>
            <person name="Aranda M."/>
            <person name="Li Y."/>
            <person name="Liew Y.J."/>
            <person name="Baumgarten S."/>
            <person name="Simakov O."/>
            <person name="Wilson M."/>
            <person name="Piel J."/>
            <person name="Ashoor H."/>
            <person name="Bougouffa S."/>
            <person name="Bajic V.B."/>
            <person name="Ryu T."/>
            <person name="Ravasi T."/>
            <person name="Bayer T."/>
            <person name="Micklem G."/>
            <person name="Kim H."/>
            <person name="Bhak J."/>
            <person name="Lajeunesse T.C."/>
            <person name="Voolstra C.R."/>
        </authorList>
    </citation>
    <scope>NUCLEOTIDE SEQUENCE [LARGE SCALE GENOMIC DNA]</scope>
    <source>
        <strain evidence="3 4">CCMP2467</strain>
    </source>
</reference>
<keyword evidence="4" id="KW-1185">Reference proteome</keyword>
<sequence>MELASWRESEEECLEVTTQSSAPLAEKIATGTSMPARLMAVHQLLEKFLHQPSSCADLCQKLVVPLLDLAVEAERLPHLPVKLLWCLASVEKGSGALEECIPTILGILRGTEDPLLTGASLQLLLELGRLKSAALRSQFCNSRAGLPQLLLRCLFRWACQAPNLEITISLLRLFKLAACIPCHRNMLRAEVTAAGVALTLPQVLEAVADAAARRAQAESDERSGWETVHEDEQALAPSKLTRPCVSWQSPSGSIALSFCLQRFELEPLRKAKKGTSRPYRQSGVEVAPVEFPGWLLELMGCPDAAGNFSGVTVVPFDVLATVDSLVLPRNRRQALQRSILSLVKQGSPHGQGSAGMDWQEDEQKFEEKVEDSLGILLVLGTPHIWYTSYVWYISEGVGEDLLLCFTAQARLCRLSLAQAGMASIQLGMSVTAAVPDEIVAILEKAAPPPPPAANSLGLTETDSSCAAEEEINSHGGCPSSSISTSAAASAALAAPAPANDDAAAADAAAADVAAADVAAADDAAADDATADDVLGSATPAHGRWLQRLHVLHGVLLRDALHARRLSLRSRQRMLWDSGGYDVKGCGGGSADGHEKDGDIDDGHDYHHDAELGLVHNGSRNWKKNKRTATMHADAAATAGLGDHGIPLPINGGKKPMEPDFYALLGVPRNASSADLRVAYKRLAASERPPESSARQRGGKSESIADAKRRRWLQIQTAYDTLMNPRRRGLYDRSCPGASEPSPLLEPKEDPPTAAGSLLDLPPALSAEEDASWGRVRGVFEELLSEEPADDAPRKVVDFGGPLTAWEEVRRFYDFWSTWATRRPFESAGAFSAEEMAAAPNRAARRCMEQENEKRRRGQRLKFNAEVREAVVYTRRGLQLPVAASSSTGQEAEAQDEWGAGYLSTLRKEHWCGIFAFLTSRETILPIGALLCARALRSGAFADAGLWQT</sequence>
<evidence type="ECO:0000256" key="1">
    <source>
        <dbReference type="SAM" id="MobiDB-lite"/>
    </source>
</evidence>
<dbReference type="CDD" id="cd06257">
    <property type="entry name" value="DnaJ"/>
    <property type="match status" value="1"/>
</dbReference>
<evidence type="ECO:0000259" key="2">
    <source>
        <dbReference type="PROSITE" id="PS50076"/>
    </source>
</evidence>
<dbReference type="PROSITE" id="PS50076">
    <property type="entry name" value="DNAJ_2"/>
    <property type="match status" value="1"/>
</dbReference>
<feature type="region of interest" description="Disordered" evidence="1">
    <location>
        <begin position="729"/>
        <end position="759"/>
    </location>
</feature>
<dbReference type="InterPro" id="IPR001623">
    <property type="entry name" value="DnaJ_domain"/>
</dbReference>
<evidence type="ECO:0000313" key="3">
    <source>
        <dbReference type="EMBL" id="OLQ08988.1"/>
    </source>
</evidence>
<dbReference type="PANTHER" id="PTHR44029">
    <property type="entry name" value="DNAJ HOMOLOG SUBFAMILY C MEMBER 21"/>
    <property type="match status" value="1"/>
</dbReference>